<reference evidence="2 3" key="1">
    <citation type="submission" date="2024-09" db="EMBL/GenBank/DDBJ databases">
        <title>Chromosome-scale assembly of Riccia sorocarpa.</title>
        <authorList>
            <person name="Paukszto L."/>
        </authorList>
    </citation>
    <scope>NUCLEOTIDE SEQUENCE [LARGE SCALE GENOMIC DNA]</scope>
    <source>
        <strain evidence="2">LP-2024</strain>
        <tissue evidence="2">Aerial parts of the thallus</tissue>
    </source>
</reference>
<feature type="compositionally biased region" description="Polar residues" evidence="1">
    <location>
        <begin position="15"/>
        <end position="28"/>
    </location>
</feature>
<gene>
    <name evidence="2" type="ORF">R1sor_019398</name>
</gene>
<keyword evidence="3" id="KW-1185">Reference proteome</keyword>
<sequence>MASNASAAIGRPMNMKQQARMKQTTINQKPPPMECPKPARKPRTVAPKDPDIADGRTGGLRQGSESPIDEYLPALEPESDEPLHLYSKTLPLEAYESPTGDDDLDPPETEQNANRNHVPIIQPPANGDNEDCQEIVELDEYLREGMDPDLVAQDLLDAGYAVLIRRPTMAEPRVVNEGLEPPAYVPLMQPPANGDDEEDDDDQEVVELDDYIREGIDPDLAARDLLEAGYTILVRQPRIEAEPPPALNERDIGGDDGGPADFLSLH</sequence>
<dbReference type="AlphaFoldDB" id="A0ABD3ICZ3"/>
<feature type="region of interest" description="Disordered" evidence="1">
    <location>
        <begin position="237"/>
        <end position="266"/>
    </location>
</feature>
<organism evidence="2 3">
    <name type="scientific">Riccia sorocarpa</name>
    <dbReference type="NCBI Taxonomy" id="122646"/>
    <lineage>
        <taxon>Eukaryota</taxon>
        <taxon>Viridiplantae</taxon>
        <taxon>Streptophyta</taxon>
        <taxon>Embryophyta</taxon>
        <taxon>Marchantiophyta</taxon>
        <taxon>Marchantiopsida</taxon>
        <taxon>Marchantiidae</taxon>
        <taxon>Marchantiales</taxon>
        <taxon>Ricciaceae</taxon>
        <taxon>Riccia</taxon>
    </lineage>
</organism>
<comment type="caution">
    <text evidence="2">The sequence shown here is derived from an EMBL/GenBank/DDBJ whole genome shotgun (WGS) entry which is preliminary data.</text>
</comment>
<protein>
    <submittedName>
        <fullName evidence="2">Uncharacterized protein</fullName>
    </submittedName>
</protein>
<dbReference type="EMBL" id="JBJQOH010000001">
    <property type="protein sequence ID" value="KAL3701376.1"/>
    <property type="molecule type" value="Genomic_DNA"/>
</dbReference>
<feature type="region of interest" description="Disordered" evidence="1">
    <location>
        <begin position="1"/>
        <end position="130"/>
    </location>
</feature>
<evidence type="ECO:0000313" key="3">
    <source>
        <dbReference type="Proteomes" id="UP001633002"/>
    </source>
</evidence>
<evidence type="ECO:0000256" key="1">
    <source>
        <dbReference type="SAM" id="MobiDB-lite"/>
    </source>
</evidence>
<dbReference type="Proteomes" id="UP001633002">
    <property type="component" value="Unassembled WGS sequence"/>
</dbReference>
<accession>A0ABD3ICZ3</accession>
<feature type="compositionally biased region" description="Acidic residues" evidence="1">
    <location>
        <begin position="99"/>
        <end position="108"/>
    </location>
</feature>
<name>A0ABD3ICZ3_9MARC</name>
<evidence type="ECO:0000313" key="2">
    <source>
        <dbReference type="EMBL" id="KAL3701376.1"/>
    </source>
</evidence>
<proteinExistence type="predicted"/>